<dbReference type="EMBL" id="JBHTBW010000052">
    <property type="protein sequence ID" value="MFC7442497.1"/>
    <property type="molecule type" value="Genomic_DNA"/>
</dbReference>
<protein>
    <submittedName>
        <fullName evidence="2">GNAT family N-acetyltransferase</fullName>
        <ecNumber evidence="2">2.3.-.-</ecNumber>
    </submittedName>
</protein>
<dbReference type="CDD" id="cd04301">
    <property type="entry name" value="NAT_SF"/>
    <property type="match status" value="1"/>
</dbReference>
<evidence type="ECO:0000259" key="1">
    <source>
        <dbReference type="PROSITE" id="PS51186"/>
    </source>
</evidence>
<evidence type="ECO:0000313" key="3">
    <source>
        <dbReference type="Proteomes" id="UP001596500"/>
    </source>
</evidence>
<feature type="domain" description="N-acetyltransferase" evidence="1">
    <location>
        <begin position="2"/>
        <end position="135"/>
    </location>
</feature>
<dbReference type="PROSITE" id="PS51186">
    <property type="entry name" value="GNAT"/>
    <property type="match status" value="1"/>
</dbReference>
<dbReference type="PANTHER" id="PTHR13355">
    <property type="entry name" value="GLUCOSAMINE 6-PHOSPHATE N-ACETYLTRANSFERASE"/>
    <property type="match status" value="1"/>
</dbReference>
<dbReference type="InterPro" id="IPR016181">
    <property type="entry name" value="Acyl_CoA_acyltransferase"/>
</dbReference>
<dbReference type="Gene3D" id="3.40.630.30">
    <property type="match status" value="1"/>
</dbReference>
<dbReference type="PANTHER" id="PTHR13355:SF23">
    <property type="entry name" value="FAMILY N-ACETYLTRANSFERASE, PUTATIVE (AFU_ORTHOLOGUE AFUA_3G00870)-RELATED"/>
    <property type="match status" value="1"/>
</dbReference>
<reference evidence="3" key="1">
    <citation type="journal article" date="2019" name="Int. J. Syst. Evol. Microbiol.">
        <title>The Global Catalogue of Microorganisms (GCM) 10K type strain sequencing project: providing services to taxonomists for standard genome sequencing and annotation.</title>
        <authorList>
            <consortium name="The Broad Institute Genomics Platform"/>
            <consortium name="The Broad Institute Genome Sequencing Center for Infectious Disease"/>
            <person name="Wu L."/>
            <person name="Ma J."/>
        </authorList>
    </citation>
    <scope>NUCLEOTIDE SEQUENCE [LARGE SCALE GENOMIC DNA]</scope>
    <source>
        <strain evidence="3">CGMCC 1.12942</strain>
    </source>
</reference>
<dbReference type="EC" id="2.3.-.-" evidence="2"/>
<organism evidence="2 3">
    <name type="scientific">Laceyella putida</name>
    <dbReference type="NCBI Taxonomy" id="110101"/>
    <lineage>
        <taxon>Bacteria</taxon>
        <taxon>Bacillati</taxon>
        <taxon>Bacillota</taxon>
        <taxon>Bacilli</taxon>
        <taxon>Bacillales</taxon>
        <taxon>Thermoactinomycetaceae</taxon>
        <taxon>Laceyella</taxon>
    </lineage>
</organism>
<dbReference type="GO" id="GO:0016746">
    <property type="term" value="F:acyltransferase activity"/>
    <property type="evidence" value="ECO:0007669"/>
    <property type="project" value="UniProtKB-KW"/>
</dbReference>
<keyword evidence="2" id="KW-0808">Transferase</keyword>
<sequence>MIRYRHTIPDKVSFLNLYRTTGWNESGRFDEDRIYQGITRSWHIVCAYDPEERLIGMGRIVSDGGYQVFITDMIVTPSHQGKGIGRHILERLLAYCKENEVRWVQLACARGKKGFYEKFGFVERPIDGPGMHLFM</sequence>
<dbReference type="InterPro" id="IPR039143">
    <property type="entry name" value="GNPNAT1-like"/>
</dbReference>
<keyword evidence="2" id="KW-0012">Acyltransferase</keyword>
<accession>A0ABW2RN86</accession>
<gene>
    <name evidence="2" type="ORF">ACFQNG_15525</name>
</gene>
<keyword evidence="3" id="KW-1185">Reference proteome</keyword>
<proteinExistence type="predicted"/>
<evidence type="ECO:0000313" key="2">
    <source>
        <dbReference type="EMBL" id="MFC7442497.1"/>
    </source>
</evidence>
<dbReference type="Pfam" id="PF13508">
    <property type="entry name" value="Acetyltransf_7"/>
    <property type="match status" value="1"/>
</dbReference>
<dbReference type="Proteomes" id="UP001596500">
    <property type="component" value="Unassembled WGS sequence"/>
</dbReference>
<name>A0ABW2RN86_9BACL</name>
<dbReference type="RefSeq" id="WP_379866403.1">
    <property type="nucleotide sequence ID" value="NZ_JBHTBW010000052.1"/>
</dbReference>
<dbReference type="SUPFAM" id="SSF55729">
    <property type="entry name" value="Acyl-CoA N-acyltransferases (Nat)"/>
    <property type="match status" value="1"/>
</dbReference>
<comment type="caution">
    <text evidence="2">The sequence shown here is derived from an EMBL/GenBank/DDBJ whole genome shotgun (WGS) entry which is preliminary data.</text>
</comment>
<dbReference type="InterPro" id="IPR000182">
    <property type="entry name" value="GNAT_dom"/>
</dbReference>